<protein>
    <submittedName>
        <fullName evidence="2">Uncharacterized protein</fullName>
    </submittedName>
</protein>
<evidence type="ECO:0000256" key="1">
    <source>
        <dbReference type="SAM" id="Phobius"/>
    </source>
</evidence>
<keyword evidence="1" id="KW-0812">Transmembrane</keyword>
<evidence type="ECO:0000313" key="3">
    <source>
        <dbReference type="Proteomes" id="UP000676194"/>
    </source>
</evidence>
<sequence>MSQVYCAYCSALISDQDDRCGTCRRKNLRRETDPRLGLGFVTIIVATMITAVYGRLIYVMWPRWEKIFTREGQPPQYAEEAAMLLGILVFFASAFLTIMVIRPQKAQ</sequence>
<reference evidence="2" key="1">
    <citation type="submission" date="2021-05" db="EMBL/GenBank/DDBJ databases">
        <title>Complete genome sequence of the cellulolytic planctomycete Telmatocola sphagniphila SP2T and characterization of the first cellulase from planctomycetes.</title>
        <authorList>
            <person name="Rakitin A.L."/>
            <person name="Beletsky A.V."/>
            <person name="Naumoff D.G."/>
            <person name="Kulichevskaya I.S."/>
            <person name="Mardanov A.V."/>
            <person name="Ravin N.V."/>
            <person name="Dedysh S.N."/>
        </authorList>
    </citation>
    <scope>NUCLEOTIDE SEQUENCE</scope>
    <source>
        <strain evidence="2">SP2T</strain>
    </source>
</reference>
<feature type="transmembrane region" description="Helical" evidence="1">
    <location>
        <begin position="81"/>
        <end position="101"/>
    </location>
</feature>
<organism evidence="2 3">
    <name type="scientific">Telmatocola sphagniphila</name>
    <dbReference type="NCBI Taxonomy" id="1123043"/>
    <lineage>
        <taxon>Bacteria</taxon>
        <taxon>Pseudomonadati</taxon>
        <taxon>Planctomycetota</taxon>
        <taxon>Planctomycetia</taxon>
        <taxon>Gemmatales</taxon>
        <taxon>Gemmataceae</taxon>
    </lineage>
</organism>
<dbReference type="EMBL" id="CP074694">
    <property type="protein sequence ID" value="QVL30961.1"/>
    <property type="molecule type" value="Genomic_DNA"/>
</dbReference>
<accession>A0A8E6B3B6</accession>
<dbReference type="KEGG" id="tsph:KIH39_19195"/>
<keyword evidence="3" id="KW-1185">Reference proteome</keyword>
<keyword evidence="1" id="KW-0472">Membrane</keyword>
<evidence type="ECO:0000313" key="2">
    <source>
        <dbReference type="EMBL" id="QVL30961.1"/>
    </source>
</evidence>
<proteinExistence type="predicted"/>
<feature type="transmembrane region" description="Helical" evidence="1">
    <location>
        <begin position="36"/>
        <end position="61"/>
    </location>
</feature>
<gene>
    <name evidence="2" type="ORF">KIH39_19195</name>
</gene>
<dbReference type="AlphaFoldDB" id="A0A8E6B3B6"/>
<keyword evidence="1" id="KW-1133">Transmembrane helix</keyword>
<name>A0A8E6B3B6_9BACT</name>
<dbReference type="RefSeq" id="WP_213494843.1">
    <property type="nucleotide sequence ID" value="NZ_CP074694.1"/>
</dbReference>
<dbReference type="Proteomes" id="UP000676194">
    <property type="component" value="Chromosome"/>
</dbReference>